<protein>
    <submittedName>
        <fullName evidence="1">Uncharacterized protein</fullName>
    </submittedName>
</protein>
<dbReference type="AlphaFoldDB" id="A0A1R3H1U5"/>
<name>A0A1R3H1U5_9ROSI</name>
<comment type="caution">
    <text evidence="1">The sequence shown here is derived from an EMBL/GenBank/DDBJ whole genome shotgun (WGS) entry which is preliminary data.</text>
</comment>
<sequence>MNLIFDLRDLKFPSKFKREGQEKAKSEEGAFFASSPRECQDQKCERARALFCVCGSVEKNEKVKREASELVVISVEGESSGMWLTTFVLCPAEFAIEKGIRMSWHRCFQ</sequence>
<evidence type="ECO:0000313" key="2">
    <source>
        <dbReference type="Proteomes" id="UP000187203"/>
    </source>
</evidence>
<dbReference type="EMBL" id="AWUE01020983">
    <property type="protein sequence ID" value="OMO64287.1"/>
    <property type="molecule type" value="Genomic_DNA"/>
</dbReference>
<gene>
    <name evidence="1" type="ORF">COLO4_32086</name>
</gene>
<evidence type="ECO:0000313" key="1">
    <source>
        <dbReference type="EMBL" id="OMO64287.1"/>
    </source>
</evidence>
<organism evidence="1 2">
    <name type="scientific">Corchorus olitorius</name>
    <dbReference type="NCBI Taxonomy" id="93759"/>
    <lineage>
        <taxon>Eukaryota</taxon>
        <taxon>Viridiplantae</taxon>
        <taxon>Streptophyta</taxon>
        <taxon>Embryophyta</taxon>
        <taxon>Tracheophyta</taxon>
        <taxon>Spermatophyta</taxon>
        <taxon>Magnoliopsida</taxon>
        <taxon>eudicotyledons</taxon>
        <taxon>Gunneridae</taxon>
        <taxon>Pentapetalae</taxon>
        <taxon>rosids</taxon>
        <taxon>malvids</taxon>
        <taxon>Malvales</taxon>
        <taxon>Malvaceae</taxon>
        <taxon>Grewioideae</taxon>
        <taxon>Apeibeae</taxon>
        <taxon>Corchorus</taxon>
    </lineage>
</organism>
<keyword evidence="2" id="KW-1185">Reference proteome</keyword>
<accession>A0A1R3H1U5</accession>
<proteinExistence type="predicted"/>
<reference evidence="2" key="1">
    <citation type="submission" date="2013-09" db="EMBL/GenBank/DDBJ databases">
        <title>Corchorus olitorius genome sequencing.</title>
        <authorList>
            <person name="Alam M."/>
            <person name="Haque M.S."/>
            <person name="Islam M.S."/>
            <person name="Emdad E.M."/>
            <person name="Islam M.M."/>
            <person name="Ahmed B."/>
            <person name="Halim A."/>
            <person name="Hossen Q.M.M."/>
            <person name="Hossain M.Z."/>
            <person name="Ahmed R."/>
            <person name="Khan M.M."/>
            <person name="Islam R."/>
            <person name="Rashid M.M."/>
            <person name="Khan S.A."/>
            <person name="Rahman M.S."/>
            <person name="Alam M."/>
            <person name="Yahiya A.S."/>
            <person name="Khan M.S."/>
            <person name="Azam M.S."/>
            <person name="Haque T."/>
            <person name="Lashkar M.Z.H."/>
            <person name="Akhand A.I."/>
            <person name="Morshed G."/>
            <person name="Roy S."/>
            <person name="Uddin K.S."/>
            <person name="Rabeya T."/>
            <person name="Hossain A.S."/>
            <person name="Chowdhury A."/>
            <person name="Snigdha A.R."/>
            <person name="Mortoza M.S."/>
            <person name="Matin S.A."/>
            <person name="Hoque S.M.E."/>
            <person name="Islam M.K."/>
            <person name="Roy D.K."/>
            <person name="Haider R."/>
            <person name="Moosa M.M."/>
            <person name="Elias S.M."/>
            <person name="Hasan A.M."/>
            <person name="Jahan S."/>
            <person name="Shafiuddin M."/>
            <person name="Mahmood N."/>
            <person name="Shommy N.S."/>
        </authorList>
    </citation>
    <scope>NUCLEOTIDE SEQUENCE [LARGE SCALE GENOMIC DNA]</scope>
    <source>
        <strain evidence="2">cv. O-4</strain>
    </source>
</reference>
<dbReference type="Proteomes" id="UP000187203">
    <property type="component" value="Unassembled WGS sequence"/>
</dbReference>